<evidence type="ECO:0000256" key="5">
    <source>
        <dbReference type="ARBA" id="ARBA00022729"/>
    </source>
</evidence>
<evidence type="ECO:0000256" key="11">
    <source>
        <dbReference type="ARBA" id="ARBA00023157"/>
    </source>
</evidence>
<evidence type="ECO:0000313" key="21">
    <source>
        <dbReference type="RefSeq" id="XP_017972114.1"/>
    </source>
</evidence>
<dbReference type="Pfam" id="PF02225">
    <property type="entry name" value="PA"/>
    <property type="match status" value="1"/>
</dbReference>
<reference evidence="20" key="1">
    <citation type="journal article" date="1997" name="Nucleic Acids Res.">
        <title>tRNAscan-SE: a program for improved detection of transfer RNA genes in genomic sequence.</title>
        <authorList>
            <person name="Lowe T.M."/>
            <person name="Eddy S.R."/>
        </authorList>
    </citation>
    <scope>NUCLEOTIDE SEQUENCE [LARGE SCALE GENOMIC DNA]</scope>
    <source>
        <strain evidence="20">r\B97-61/B2</strain>
    </source>
</reference>
<dbReference type="KEGG" id="tcc:18610751"/>
<dbReference type="InterPro" id="IPR044744">
    <property type="entry name" value="ZNRF4/RNF13/RNF167_PA"/>
</dbReference>
<keyword evidence="7" id="KW-0862">Zinc</keyword>
<protein>
    <submittedName>
        <fullName evidence="21">Receptor homology region, transmembrane domain- and RING domain-containing protein 1</fullName>
    </submittedName>
</protein>
<proteinExistence type="predicted"/>
<dbReference type="InterPro" id="IPR044684">
    <property type="entry name" value="STR17/STR18/HARC1-like"/>
</dbReference>
<dbReference type="Pfam" id="PF13639">
    <property type="entry name" value="zf-RING_2"/>
    <property type="match status" value="1"/>
</dbReference>
<dbReference type="InterPro" id="IPR001841">
    <property type="entry name" value="Znf_RING"/>
</dbReference>
<keyword evidence="21" id="KW-0675">Receptor</keyword>
<dbReference type="InterPro" id="IPR003137">
    <property type="entry name" value="PA_domain"/>
</dbReference>
<name>A0AB32W1U4_THECC</name>
<dbReference type="PROSITE" id="PS50089">
    <property type="entry name" value="ZF_RING_2"/>
    <property type="match status" value="1"/>
</dbReference>
<keyword evidence="4" id="KW-0479">Metal-binding</keyword>
<dbReference type="GO" id="GO:0003824">
    <property type="term" value="F:catalytic activity"/>
    <property type="evidence" value="ECO:0007669"/>
    <property type="project" value="InterPro"/>
</dbReference>
<keyword evidence="9 16" id="KW-1133">Transmembrane helix</keyword>
<dbReference type="Gene3D" id="3.50.30.30">
    <property type="match status" value="1"/>
</dbReference>
<dbReference type="Gene3D" id="3.30.40.10">
    <property type="entry name" value="Zinc/RING finger domain, C3HC4 (zinc finger)"/>
    <property type="match status" value="1"/>
</dbReference>
<gene>
    <name evidence="21" type="primary">LOC18610751</name>
</gene>
<evidence type="ECO:0000259" key="19">
    <source>
        <dbReference type="PROSITE" id="PS50206"/>
    </source>
</evidence>
<dbReference type="RefSeq" id="XP_017972114.1">
    <property type="nucleotide sequence ID" value="XM_018116625.1"/>
</dbReference>
<comment type="subcellular location">
    <subcellularLocation>
        <location evidence="13">Endomembrane system</location>
        <topology evidence="13">Single-pass type I membrane protein</topology>
    </subcellularLocation>
    <subcellularLocation>
        <location evidence="14">Protein storage vacuole membrane</location>
    </subcellularLocation>
</comment>
<evidence type="ECO:0000256" key="15">
    <source>
        <dbReference type="PROSITE-ProRule" id="PRU00175"/>
    </source>
</evidence>
<dbReference type="SUPFAM" id="SSF52821">
    <property type="entry name" value="Rhodanese/Cell cycle control phosphatase"/>
    <property type="match status" value="1"/>
</dbReference>
<evidence type="ECO:0000256" key="8">
    <source>
        <dbReference type="ARBA" id="ARBA00022927"/>
    </source>
</evidence>
<dbReference type="InterPro" id="IPR001763">
    <property type="entry name" value="Rhodanese-like_dom"/>
</dbReference>
<dbReference type="PANTHER" id="PTHR44542:SF12">
    <property type="entry name" value="THIOSULFATE SULFURTRANSFERASE 18"/>
    <property type="match status" value="1"/>
</dbReference>
<evidence type="ECO:0000256" key="3">
    <source>
        <dbReference type="ARBA" id="ARBA00022692"/>
    </source>
</evidence>
<keyword evidence="2" id="KW-0926">Vacuole</keyword>
<evidence type="ECO:0000256" key="10">
    <source>
        <dbReference type="ARBA" id="ARBA00023136"/>
    </source>
</evidence>
<keyword evidence="3 16" id="KW-0812">Transmembrane</keyword>
<feature type="domain" description="Rhodanese" evidence="19">
    <location>
        <begin position="385"/>
        <end position="480"/>
    </location>
</feature>
<dbReference type="GO" id="GO:0012505">
    <property type="term" value="C:endomembrane system"/>
    <property type="evidence" value="ECO:0007669"/>
    <property type="project" value="UniProtKB-SubCell"/>
</dbReference>
<dbReference type="SUPFAM" id="SSF52025">
    <property type="entry name" value="PA domain"/>
    <property type="match status" value="1"/>
</dbReference>
<keyword evidence="12" id="KW-0325">Glycoprotein</keyword>
<evidence type="ECO:0000256" key="14">
    <source>
        <dbReference type="ARBA" id="ARBA00060484"/>
    </source>
</evidence>
<evidence type="ECO:0000256" key="9">
    <source>
        <dbReference type="ARBA" id="ARBA00022989"/>
    </source>
</evidence>
<dbReference type="GeneID" id="18610751"/>
<dbReference type="GO" id="GO:0032586">
    <property type="term" value="C:protein storage vacuole membrane"/>
    <property type="evidence" value="ECO:0007669"/>
    <property type="project" value="UniProtKB-SubCell"/>
</dbReference>
<dbReference type="Proteomes" id="UP000694886">
    <property type="component" value="Chromosome 1"/>
</dbReference>
<keyword evidence="6 15" id="KW-0863">Zinc-finger</keyword>
<dbReference type="InterPro" id="IPR013083">
    <property type="entry name" value="Znf_RING/FYVE/PHD"/>
</dbReference>
<dbReference type="GO" id="GO:0015031">
    <property type="term" value="P:protein transport"/>
    <property type="evidence" value="ECO:0007669"/>
    <property type="project" value="UniProtKB-KW"/>
</dbReference>
<keyword evidence="11" id="KW-1015">Disulfide bond</keyword>
<dbReference type="CDD" id="cd02123">
    <property type="entry name" value="PA_C_RZF_like"/>
    <property type="match status" value="1"/>
</dbReference>
<feature type="chain" id="PRO_5044255640" evidence="17">
    <location>
        <begin position="23"/>
        <end position="494"/>
    </location>
</feature>
<dbReference type="SUPFAM" id="SSF57850">
    <property type="entry name" value="RING/U-box"/>
    <property type="match status" value="1"/>
</dbReference>
<evidence type="ECO:0000256" key="12">
    <source>
        <dbReference type="ARBA" id="ARBA00023180"/>
    </source>
</evidence>
<evidence type="ECO:0000256" key="2">
    <source>
        <dbReference type="ARBA" id="ARBA00022554"/>
    </source>
</evidence>
<dbReference type="GO" id="GO:0008270">
    <property type="term" value="F:zinc ion binding"/>
    <property type="evidence" value="ECO:0007669"/>
    <property type="project" value="UniProtKB-KW"/>
</dbReference>
<evidence type="ECO:0000256" key="6">
    <source>
        <dbReference type="ARBA" id="ARBA00022771"/>
    </source>
</evidence>
<keyword evidence="5 17" id="KW-0732">Signal</keyword>
<evidence type="ECO:0000256" key="13">
    <source>
        <dbReference type="ARBA" id="ARBA00046288"/>
    </source>
</evidence>
<dbReference type="SMART" id="SM00184">
    <property type="entry name" value="RING"/>
    <property type="match status" value="1"/>
</dbReference>
<dbReference type="AlphaFoldDB" id="A0AB32W1U4"/>
<dbReference type="FunFam" id="3.30.40.10:FF:000388">
    <property type="entry name" value="Putative RING zinc finger domain superfamily protein"/>
    <property type="match status" value="1"/>
</dbReference>
<dbReference type="SMART" id="SM00450">
    <property type="entry name" value="RHOD"/>
    <property type="match status" value="1"/>
</dbReference>
<evidence type="ECO:0000256" key="7">
    <source>
        <dbReference type="ARBA" id="ARBA00022833"/>
    </source>
</evidence>
<organism evidence="20 21">
    <name type="scientific">Theobroma cacao</name>
    <name type="common">Cacao</name>
    <name type="synonym">Cocoa</name>
    <dbReference type="NCBI Taxonomy" id="3641"/>
    <lineage>
        <taxon>Eukaryota</taxon>
        <taxon>Viridiplantae</taxon>
        <taxon>Streptophyta</taxon>
        <taxon>Embryophyta</taxon>
        <taxon>Tracheophyta</taxon>
        <taxon>Spermatophyta</taxon>
        <taxon>Magnoliopsida</taxon>
        <taxon>eudicotyledons</taxon>
        <taxon>Gunneridae</taxon>
        <taxon>Pentapetalae</taxon>
        <taxon>rosids</taxon>
        <taxon>malvids</taxon>
        <taxon>Malvales</taxon>
        <taxon>Malvaceae</taxon>
        <taxon>Byttnerioideae</taxon>
        <taxon>Theobroma</taxon>
    </lineage>
</organism>
<dbReference type="InterPro" id="IPR036873">
    <property type="entry name" value="Rhodanese-like_dom_sf"/>
</dbReference>
<evidence type="ECO:0000256" key="17">
    <source>
        <dbReference type="SAM" id="SignalP"/>
    </source>
</evidence>
<keyword evidence="10 16" id="KW-0472">Membrane</keyword>
<dbReference type="PANTHER" id="PTHR44542">
    <property type="entry name" value="THIOSULFATE SULFURTRANSFERASE 18"/>
    <property type="match status" value="1"/>
</dbReference>
<evidence type="ECO:0000256" key="16">
    <source>
        <dbReference type="SAM" id="Phobius"/>
    </source>
</evidence>
<feature type="transmembrane region" description="Helical" evidence="16">
    <location>
        <begin position="161"/>
        <end position="185"/>
    </location>
</feature>
<dbReference type="Gene3D" id="3.40.250.10">
    <property type="entry name" value="Rhodanese-like domain"/>
    <property type="match status" value="1"/>
</dbReference>
<evidence type="ECO:0000256" key="1">
    <source>
        <dbReference type="ARBA" id="ARBA00022448"/>
    </source>
</evidence>
<keyword evidence="8" id="KW-0653">Protein transport</keyword>
<feature type="signal peptide" evidence="17">
    <location>
        <begin position="1"/>
        <end position="22"/>
    </location>
</feature>
<evidence type="ECO:0000313" key="20">
    <source>
        <dbReference type="Proteomes" id="UP000694886"/>
    </source>
</evidence>
<keyword evidence="1" id="KW-0813">Transport</keyword>
<dbReference type="FunFam" id="3.50.30.30:FF:000020">
    <property type="entry name" value="Receptor homology region transmembrane domain-and RING domain-containing protein 2"/>
    <property type="match status" value="1"/>
</dbReference>
<dbReference type="Gramene" id="Tc01v2_t001420.1">
    <property type="protein sequence ID" value="Tc01v2_p001420.1"/>
    <property type="gene ID" value="Tc01v2_g001420"/>
</dbReference>
<evidence type="ECO:0000259" key="18">
    <source>
        <dbReference type="PROSITE" id="PS50089"/>
    </source>
</evidence>
<dbReference type="CDD" id="cd00158">
    <property type="entry name" value="RHOD"/>
    <property type="match status" value="1"/>
</dbReference>
<sequence>MREAWLGFSLVIIAYLIELASSTVVLKPFSLSFTDLPAKFARGMNNSGVCGALEVADPLDACTPLRNEFSSNRTDPVKLALIIRGDCSFEEKIRNAQRGGFSAAIVYDDRNGGNLVYMMMNPKGIEVQAVFVSKSAGEFLKDHAKGEMGECCIYAQQNGRAWTVFAICFLSLVVIAVFLVIAFIAPRSLSNWRGRNSVRSVDTKMVEALPRVTFSSARLSQCCTGETCAICLEDYEDGEILKVLPCQHDFHSSCVESWLTKWGTFCPVCKLDMATKIAYSEIKRSSRCGNNQLRLTNSISSSNLKQSQPTCFHLHQVLVFPRQKKPRKQPQDLRNNGRKSAKTLTYIKENFVSVMGSLDKSSGSEVVTIDVIQAKSLLQSGYGYIDVRTVEEYKKGHVDAEKILNIPYMFNTPEGRVKNPEFLKQVSSFCKEDDLLVVGCQSGVRSLYATADLLTIGFKNVSNMGGGYLAWVDNGFPLKMEEPVKVEDKHKEEL</sequence>
<evidence type="ECO:0000256" key="4">
    <source>
        <dbReference type="ARBA" id="ARBA00022723"/>
    </source>
</evidence>
<dbReference type="PROSITE" id="PS50206">
    <property type="entry name" value="RHODANESE_3"/>
    <property type="match status" value="1"/>
</dbReference>
<reference evidence="21" key="2">
    <citation type="submission" date="2025-08" db="UniProtKB">
        <authorList>
            <consortium name="RefSeq"/>
        </authorList>
    </citation>
    <scope>IDENTIFICATION</scope>
</reference>
<dbReference type="Pfam" id="PF00581">
    <property type="entry name" value="Rhodanese"/>
    <property type="match status" value="1"/>
</dbReference>
<dbReference type="InterPro" id="IPR046450">
    <property type="entry name" value="PA_dom_sf"/>
</dbReference>
<accession>A0AB32W1U4</accession>
<feature type="domain" description="RING-type" evidence="18">
    <location>
        <begin position="228"/>
        <end position="270"/>
    </location>
</feature>